<reference evidence="3" key="1">
    <citation type="journal article" date="2013" name="Genome Announc.">
        <title>Draft genome sequence of the grapevine dieback fungus Eutypa lata UCR-EL1.</title>
        <authorList>
            <person name="Blanco-Ulate B."/>
            <person name="Rolshausen P.E."/>
            <person name="Cantu D."/>
        </authorList>
    </citation>
    <scope>NUCLEOTIDE SEQUENCE [LARGE SCALE GENOMIC DNA]</scope>
    <source>
        <strain evidence="3">UCR-EL1</strain>
    </source>
</reference>
<keyword evidence="3" id="KW-1185">Reference proteome</keyword>
<dbReference type="OrthoDB" id="4121058at2759"/>
<proteinExistence type="predicted"/>
<feature type="compositionally biased region" description="Low complexity" evidence="1">
    <location>
        <begin position="255"/>
        <end position="267"/>
    </location>
</feature>
<feature type="region of interest" description="Disordered" evidence="1">
    <location>
        <begin position="98"/>
        <end position="140"/>
    </location>
</feature>
<feature type="compositionally biased region" description="Basic and acidic residues" evidence="1">
    <location>
        <begin position="318"/>
        <end position="328"/>
    </location>
</feature>
<feature type="compositionally biased region" description="Gly residues" evidence="1">
    <location>
        <begin position="292"/>
        <end position="303"/>
    </location>
</feature>
<dbReference type="OMA" id="AHWYEAQ"/>
<accession>M7SHT3</accession>
<dbReference type="KEGG" id="ela:UCREL1_9352"/>
<evidence type="ECO:0000256" key="1">
    <source>
        <dbReference type="SAM" id="MobiDB-lite"/>
    </source>
</evidence>
<feature type="compositionally biased region" description="Low complexity" evidence="1">
    <location>
        <begin position="177"/>
        <end position="234"/>
    </location>
</feature>
<dbReference type="Proteomes" id="UP000012174">
    <property type="component" value="Unassembled WGS sequence"/>
</dbReference>
<feature type="region of interest" description="Disordered" evidence="1">
    <location>
        <begin position="177"/>
        <end position="347"/>
    </location>
</feature>
<gene>
    <name evidence="2" type="ORF">UCREL1_9352</name>
</gene>
<dbReference type="EMBL" id="KB707185">
    <property type="protein sequence ID" value="EMR63687.1"/>
    <property type="molecule type" value="Genomic_DNA"/>
</dbReference>
<dbReference type="AlphaFoldDB" id="M7SHT3"/>
<dbReference type="HOGENOM" id="CLU_048145_0_0_1"/>
<sequence>MALVPPVERDGFSFAGGDLFAEASGHNRHRRASPAELQAHFGTGSDKDRPAHWFEAQLIHYGLQPSKTKAVARMRLHDAVRAGGLAVPARVQKLETDLKKQWTKNERDAKKALSGGGPSSSAASTTGAAAAAKKGTKRKAEETIDLTVSVGGVDIKVSKSTKSSSSSTTASAAAAAKKAKTTKSTTAATPKAKAPKSTATATTTTPKSKAQASASKPKSTSRAPSSSASTPAKPSAKKPAARRGGISQGPGRGGAASSSTTTTTSRPPRTKQTARRSGAFAARGRIEAPGTSYGGGGDFGYDGGPPPPYSEYANEPTYSREDDGDHKPFYGGGGYDSDDQQESSSGDVELRPLGLLNGRYAVYSPDVTSQWDQWDDGDFELVLTLSGSELWGRFNLGVARGVLRLAQRPWDASHDRLRLAWRGREHEGPMLYGDRNGGWLRFLGDGRVEGEIDFMRLGFQAERLSGQGTRSEADIADLRSEWNAYNEREYEEENRARWR</sequence>
<feature type="compositionally biased region" description="Low complexity" evidence="1">
    <location>
        <begin position="119"/>
        <end position="133"/>
    </location>
</feature>
<dbReference type="eggNOG" id="ENOG502SS7G">
    <property type="taxonomic scope" value="Eukaryota"/>
</dbReference>
<organism evidence="2 3">
    <name type="scientific">Eutypa lata (strain UCR-EL1)</name>
    <name type="common">Grapevine dieback disease fungus</name>
    <name type="synonym">Eutypa armeniacae</name>
    <dbReference type="NCBI Taxonomy" id="1287681"/>
    <lineage>
        <taxon>Eukaryota</taxon>
        <taxon>Fungi</taxon>
        <taxon>Dikarya</taxon>
        <taxon>Ascomycota</taxon>
        <taxon>Pezizomycotina</taxon>
        <taxon>Sordariomycetes</taxon>
        <taxon>Xylariomycetidae</taxon>
        <taxon>Xylariales</taxon>
        <taxon>Diatrypaceae</taxon>
        <taxon>Eutypa</taxon>
    </lineage>
</organism>
<evidence type="ECO:0000313" key="3">
    <source>
        <dbReference type="Proteomes" id="UP000012174"/>
    </source>
</evidence>
<name>M7SHT3_EUTLA</name>
<protein>
    <submittedName>
        <fullName evidence="2">Uncharacterized protein</fullName>
    </submittedName>
</protein>
<feature type="compositionally biased region" description="Basic and acidic residues" evidence="1">
    <location>
        <begin position="98"/>
        <end position="111"/>
    </location>
</feature>
<evidence type="ECO:0000313" key="2">
    <source>
        <dbReference type="EMBL" id="EMR63687.1"/>
    </source>
</evidence>